<protein>
    <submittedName>
        <fullName evidence="2">Uncharacterized protein LOC108624121</fullName>
    </submittedName>
</protein>
<dbReference type="GeneID" id="108624121"/>
<sequence length="789" mass="90046">MANNKILMVIIYCVLTKNGTRVSSFFYVIELQLIWSQSAIPQSLRECYSNNPISNSSLPMNLRVLVDILRKLEKHSDSNVDMRTMTSSILHRFKFDGIEYHKEVQSANGVLPFAATGMQRVRNSLMEDLVPGNANILPAHVLSLEERCTLHRIISNTILKPDDMNCPRFDNTTSLRSCPREEGVLLTSYGTVAPGILIGAIAASLQHQNVSIKQLVASLEAHLLEETTTDNKYNWKYDEEEIDFVLPRSEMIHEPSMWYNQLITSNAELDNIWLTTIAGELAEIVLFQGPLLGNNMTLGAMGFWEYHWSTQFPNIYYLVNEKEYFEATRAELMGGIDGMIIAKNLQTWLNDLYSLRLSQIFSMYYSYDGITFSAKLRACEREHMLSHAIPKTDLREQTYATAQMLAHRKSIAYITPEALERMVNVATKKFYTYTENHLSSESSCHPTYEPQVEALVVLDGGWSEEFAKNFLATLLEDLDVSMYGSRMGVIHGTSGEWLLNVTNSPSIAYQELNNFLSASWSPKLNFTRVLETVSAHLNEVWKRNQEYARIGDLGQVVILLTPLGSMSNDEQQSAITSLREIKHNHPDVHFIYYVSRYNENLFKSFVLSNEDHMISTNNIKLISHYAFEIPRTLRSITPLNSNDSRNLQFEDYVSPSKTVTYRIHKHWTRNLQKLSIHTFNYGTMQACLWIRHESGDLKTVNCTKLTGYEEIALTNDVKCNDGSSCPDVYLSLGNITSLYRCVEIDCKTPDQVRVILRIKTNQANFVGPNMKTISLCIFFVLYFLGRISA</sequence>
<dbReference type="RefSeq" id="XP_026668550.1">
    <property type="nucleotide sequence ID" value="XM_026812749.1"/>
</dbReference>
<evidence type="ECO:0000313" key="1">
    <source>
        <dbReference type="Proteomes" id="UP000694925"/>
    </source>
</evidence>
<keyword evidence="1" id="KW-1185">Reference proteome</keyword>
<dbReference type="Proteomes" id="UP000694925">
    <property type="component" value="Unplaced"/>
</dbReference>
<dbReference type="InterPro" id="IPR036465">
    <property type="entry name" value="vWFA_dom_sf"/>
</dbReference>
<dbReference type="GO" id="GO:0032991">
    <property type="term" value="C:protein-containing complex"/>
    <property type="evidence" value="ECO:0007669"/>
    <property type="project" value="UniProtKB-ARBA"/>
</dbReference>
<dbReference type="SUPFAM" id="SSF53300">
    <property type="entry name" value="vWA-like"/>
    <property type="match status" value="1"/>
</dbReference>
<evidence type="ECO:0000313" key="2">
    <source>
        <dbReference type="RefSeq" id="XP_026668550.1"/>
    </source>
</evidence>
<reference evidence="2" key="1">
    <citation type="submission" date="2025-08" db="UniProtKB">
        <authorList>
            <consortium name="RefSeq"/>
        </authorList>
    </citation>
    <scope>IDENTIFICATION</scope>
    <source>
        <tissue evidence="2">Whole body</tissue>
    </source>
</reference>
<accession>A0AAJ7S098</accession>
<dbReference type="KEGG" id="ccal:108624121"/>
<proteinExistence type="predicted"/>
<dbReference type="CDD" id="cd00198">
    <property type="entry name" value="vWFA"/>
    <property type="match status" value="1"/>
</dbReference>
<name>A0AAJ7S098_9HYME</name>
<gene>
    <name evidence="2" type="primary">LOC108624121</name>
</gene>
<dbReference type="AlphaFoldDB" id="A0AAJ7S098"/>
<organism evidence="1 2">
    <name type="scientific">Ceratina calcarata</name>
    <dbReference type="NCBI Taxonomy" id="156304"/>
    <lineage>
        <taxon>Eukaryota</taxon>
        <taxon>Metazoa</taxon>
        <taxon>Ecdysozoa</taxon>
        <taxon>Arthropoda</taxon>
        <taxon>Hexapoda</taxon>
        <taxon>Insecta</taxon>
        <taxon>Pterygota</taxon>
        <taxon>Neoptera</taxon>
        <taxon>Endopterygota</taxon>
        <taxon>Hymenoptera</taxon>
        <taxon>Apocrita</taxon>
        <taxon>Aculeata</taxon>
        <taxon>Apoidea</taxon>
        <taxon>Anthophila</taxon>
        <taxon>Apidae</taxon>
        <taxon>Ceratina</taxon>
        <taxon>Zadontomerus</taxon>
    </lineage>
</organism>